<evidence type="ECO:0000313" key="1">
    <source>
        <dbReference type="EMBL" id="QZD96225.1"/>
    </source>
</evidence>
<evidence type="ECO:0000313" key="2">
    <source>
        <dbReference type="Proteomes" id="UP000824321"/>
    </source>
</evidence>
<dbReference type="EMBL" id="CP081294">
    <property type="protein sequence ID" value="QZD96225.1"/>
    <property type="molecule type" value="Genomic_DNA"/>
</dbReference>
<accession>A0ABX9A4M4</accession>
<dbReference type="Proteomes" id="UP000824321">
    <property type="component" value="Chromosome"/>
</dbReference>
<name>A0ABX9A4M4_9SPHN</name>
<organism evidence="1 2">
    <name type="scientific">Qipengyuania gelatinilytica</name>
    <dbReference type="NCBI Taxonomy" id="2867231"/>
    <lineage>
        <taxon>Bacteria</taxon>
        <taxon>Pseudomonadati</taxon>
        <taxon>Pseudomonadota</taxon>
        <taxon>Alphaproteobacteria</taxon>
        <taxon>Sphingomonadales</taxon>
        <taxon>Erythrobacteraceae</taxon>
        <taxon>Qipengyuania</taxon>
    </lineage>
</organism>
<sequence>MTNRSASPNHADYLNDLWVDHSKVVAEARTTALLMSIASLLSGHLTIRELSSGPLGLTRDHIETLEVLERRFAKMREAEAMISFLRENALISDADEVLYRVGR</sequence>
<dbReference type="RefSeq" id="WP_221431949.1">
    <property type="nucleotide sequence ID" value="NZ_CP081294.1"/>
</dbReference>
<keyword evidence="2" id="KW-1185">Reference proteome</keyword>
<gene>
    <name evidence="1" type="ORF">K3136_05915</name>
</gene>
<proteinExistence type="predicted"/>
<protein>
    <submittedName>
        <fullName evidence="1">Uncharacterized protein</fullName>
    </submittedName>
</protein>
<reference evidence="1 2" key="1">
    <citation type="submission" date="2021-08" db="EMBL/GenBank/DDBJ databases">
        <title>Comparative Genomics Analysis of the Genus Qipengyuania Reveals Extensive Genetic Diversity and Metabolic Versatility, Including the Description of Fifteen Novel Species.</title>
        <authorList>
            <person name="Liu Y."/>
        </authorList>
    </citation>
    <scope>NUCLEOTIDE SEQUENCE [LARGE SCALE GENOMIC DNA]</scope>
    <source>
        <strain evidence="1 2">1NDH1</strain>
    </source>
</reference>